<dbReference type="Gene3D" id="3.10.20.320">
    <property type="entry name" value="Putative peptidoglycan bound protein (lpxtg motif)"/>
    <property type="match status" value="6"/>
</dbReference>
<feature type="domain" description="MucBP" evidence="3">
    <location>
        <begin position="1769"/>
        <end position="1816"/>
    </location>
</feature>
<evidence type="ECO:0008006" key="7">
    <source>
        <dbReference type="Google" id="ProtNLM"/>
    </source>
</evidence>
<feature type="domain" description="MucBP" evidence="3">
    <location>
        <begin position="1929"/>
        <end position="1984"/>
    </location>
</feature>
<feature type="domain" description="MucBP" evidence="3">
    <location>
        <begin position="1150"/>
        <end position="1203"/>
    </location>
</feature>
<feature type="domain" description="MucBP" evidence="3">
    <location>
        <begin position="914"/>
        <end position="972"/>
    </location>
</feature>
<dbReference type="InterPro" id="IPR032675">
    <property type="entry name" value="LRR_dom_sf"/>
</dbReference>
<dbReference type="EMBL" id="BCMJ01000005">
    <property type="protein sequence ID" value="GAX08318.1"/>
    <property type="molecule type" value="Genomic_DNA"/>
</dbReference>
<feature type="domain" description="MucBP" evidence="3">
    <location>
        <begin position="1534"/>
        <end position="1606"/>
    </location>
</feature>
<feature type="domain" description="MucBP" evidence="3">
    <location>
        <begin position="1306"/>
        <end position="1355"/>
    </location>
</feature>
<feature type="domain" description="MucBP" evidence="3">
    <location>
        <begin position="1381"/>
        <end position="1428"/>
    </location>
</feature>
<feature type="compositionally biased region" description="Polar residues" evidence="2">
    <location>
        <begin position="63"/>
        <end position="88"/>
    </location>
</feature>
<organism evidence="5 6">
    <name type="scientific">Secundilactobacillus silagincola</name>
    <dbReference type="NCBI Taxonomy" id="1714681"/>
    <lineage>
        <taxon>Bacteria</taxon>
        <taxon>Bacillati</taxon>
        <taxon>Bacillota</taxon>
        <taxon>Bacilli</taxon>
        <taxon>Lactobacillales</taxon>
        <taxon>Lactobacillaceae</taxon>
        <taxon>Secundilactobacillus</taxon>
    </lineage>
</organism>
<dbReference type="Gene3D" id="3.80.10.10">
    <property type="entry name" value="Ribonuclease Inhibitor"/>
    <property type="match status" value="1"/>
</dbReference>
<reference evidence="5 6" key="1">
    <citation type="submission" date="2015-11" db="EMBL/GenBank/DDBJ databases">
        <title>Draft genome sequences of new species of the genus Lactobacillus isolated from orchardgrass silage.</title>
        <authorList>
            <person name="Tohno M."/>
            <person name="Tanizawa Y."/>
            <person name="Arita M."/>
        </authorList>
    </citation>
    <scope>NUCLEOTIDE SEQUENCE [LARGE SCALE GENOMIC DNA]</scope>
    <source>
        <strain evidence="5 6">IWT5</strain>
    </source>
</reference>
<feature type="domain" description="MucBP" evidence="3">
    <location>
        <begin position="2008"/>
        <end position="2058"/>
    </location>
</feature>
<feature type="region of interest" description="Disordered" evidence="2">
    <location>
        <begin position="39"/>
        <end position="192"/>
    </location>
</feature>
<evidence type="ECO:0000313" key="6">
    <source>
        <dbReference type="Proteomes" id="UP000223370"/>
    </source>
</evidence>
<evidence type="ECO:0000259" key="4">
    <source>
        <dbReference type="Pfam" id="PF19087"/>
    </source>
</evidence>
<proteinExistence type="predicted"/>
<evidence type="ECO:0000256" key="2">
    <source>
        <dbReference type="SAM" id="MobiDB-lite"/>
    </source>
</evidence>
<keyword evidence="6" id="KW-1185">Reference proteome</keyword>
<dbReference type="Proteomes" id="UP000223370">
    <property type="component" value="Unassembled WGS sequence"/>
</dbReference>
<protein>
    <recommendedName>
        <fullName evidence="7">Gram-positive cocci surface proteins LPxTG domain-containing protein</fullName>
    </recommendedName>
</protein>
<dbReference type="Pfam" id="PF06458">
    <property type="entry name" value="MucBP"/>
    <property type="match status" value="15"/>
</dbReference>
<dbReference type="InterPro" id="IPR044081">
    <property type="entry name" value="DUF5776"/>
</dbReference>
<dbReference type="Pfam" id="PF19087">
    <property type="entry name" value="DUF5776"/>
    <property type="match status" value="1"/>
</dbReference>
<keyword evidence="1" id="KW-0677">Repeat</keyword>
<feature type="domain" description="MucBP" evidence="3">
    <location>
        <begin position="576"/>
        <end position="664"/>
    </location>
</feature>
<feature type="compositionally biased region" description="Low complexity" evidence="2">
    <location>
        <begin position="89"/>
        <end position="113"/>
    </location>
</feature>
<feature type="domain" description="MucBP" evidence="3">
    <location>
        <begin position="2087"/>
        <end position="2133"/>
    </location>
</feature>
<gene>
    <name evidence="5" type="ORF">IWT5_01472</name>
</gene>
<feature type="domain" description="MucBP" evidence="3">
    <location>
        <begin position="1692"/>
        <end position="1741"/>
    </location>
</feature>
<evidence type="ECO:0000259" key="3">
    <source>
        <dbReference type="Pfam" id="PF06458"/>
    </source>
</evidence>
<sequence length="2494" mass="270039" precursor="true">MINYHLNRSFKRFPSHYFYVIALVSTGLFWGHTTTVVKASTSEDSTPSTDTTSSVDQTASSTVLRTSVTTEASSTEQNTDGINNNQVIADSSSSNESNPASDVTDADPVTTTTDADDPGSTDTSSGTSTGTSTASVTLTPPGGTLPSNDGSQAVPDTDQTDDDPAGSQATASPTDITAITPDPENTTQVAPDALGVKPVGGIKLNVPIPTTGKDAITATDEYYYTIDGDINITAQLANYHRSLSDVSITPGTWQGSAYAAAIPANAVGIDPKTGKNYVDEWMPDVWFQYLLWLTEYNTQFPTWTRFRNSFSKSSLSTLTNFTVTMAQQQTSATNLAPTQVYTALVQTNSLEGLQYAQNLNTINFTVNSDVSEQVYGGDIQSKLWDISALSKINSLTSVRFLSTSIQDVSALRSNDHLANIELSFNQISDISGFQSDWIKSQPAPNPNDNRIGSSRYNGISMPLLVLKPGTTSVEVSYNVKEYDGSLVHMYPSDGSDFSTDYPETYEMYKASTADAVSENDQTIVFYNFKTPPAGDVGWLSAGYVFWEDGYPKDPSAFDVWVSIPYIISDDYGTTKVNYENLLTNGQQEEVATSTPLSGSVGDTYDISSDSNTTYPLEWLTDKYGSNYLVLNGTGNYSDYLANNGLAQAVPGAGTYTADPQNLTVLFAPTSSTVTVQHGYYDADHQFVPLSSDTTVDQSSDTSLNVADQATPITNFHYTSAEIVAADGTTTPLSNTTTVPYLTNGYQLRLLYAPDPATINFTYKDDLGNILPQSGSDTGTAVSTFSPDSKLGQIDIPDYTFDHYETSDGTPITTSMTYPELQAGLTLVYKGNTLPITVSYVDNHGNVIHITAQASGAVNAKLTSDWLSDNQLSIPDYTFDHVETTADHQTISADATINTVREGITYVYAPNSITIPIHYLNSNVNPVSIAADDSLDSPINENVTTEQITAKEVAIKYYTFKEARDNAGNLVTFPSSAATIREGINLIYDEDRVSVPISYVDPDGNPLLTSGSIDGFAAHQLTPDQIATINGYTRKQLIDQDNNLVTLPVNFGDLVGKQLTAVYEPIQVSVPVDIVNSAGTHLADFPAITGNYLDELTADMLREMAPSINGYSYSTVQDAAGNALTLPTQLGAIDPKGIKLVYTENNVLLAVHYVDPDGNPLGKDSSINGSFNQALSRNDLPISEFTGYTADTITDSSGNTITFPTTFGAVNGDIQVTYQPVRVTIPVQIVDATDKPIGKLDPIQITGNYLDQLTDAQIRVMAPSINGYTYSAVVDSTGSPLTLPTTLGAIDPAGIKLVYNENDVLLTVHYVDPAGNALSEALPLNGKFSAELNLESLQTPEITGYTAGPITDETGHPITLPTTFSTVNGDILVHYQPVQVTIPVQYVDTNNNTIAEPQQAAGNYLDTLSNLNLTNDIIGYTFKEIQDTQGNVLPASTPLGAIDPAGIKFIYTENEAKSSIKYIDAAGNELHSAGTISNQPSQQLTADEITLPAITGYTFDHFVDGNLQPITLPLKFAEIISNGIQAVYAPVQVAVTVNYVDENGKKLADPQQARGNYLDQLTADQIAGLATPISGYTFVEAQYSSGQALNLPVQFGTITATEINLVYRENTVTAPIQYVDLNGEELLPSAMINHQPSEQLSDNDIAVPAITGYTFDHFADKNNATVSLPIAMSDIVANGFKVVYKPVQVSIPVQLVDTTGKVVGNSQLLTGDYLDSLTNEIISQYTPTIDGYTFTEVQDSTGDPLTLPAQFGTIDPTGIKLVYFENQAEVTIKYVDPQGTELHQAGTISHQPSQQLTADDLTLPTISGYTFDHFADNAQQPITLPITFSEIIDNGIQVVYEPIQVTIPVQYVDDENNPIAESTQISANYLDELTPESITQLVTPIDGYTFDTVRDAHGNVLTLPIQFGAIDPAGIKLLYTEEIEGTVTTPVPVTYVDLAGNQLLPAINIEIESDQQITANRVPIPDVPGYQFTKLTDHVGNTITLPTTLDTVETGLRVVYQPIKVSLPVSYVDTEGHVIANQQRTSGNYLDQLTTGTIAELATPIDGYTFVEAQDATGKPLSLPLTLGTLTEGIKLVYRVNEVPTDITVTINYVDPAGNHIQPPTNIHGGPDDLLTAEQVNVPELPGYVFDHFEDNNGNPFSLPISFSDLENGGLHVVYQPIKVTVPVYYLDDSGQTIGMAQQVPGNYQDPFTAADLTGLQQAIPGYQFSNVRTASGETLALPTVLGELQTGLYLIYTVDNANVVPPETPDTTPPAGNPGDIIPENVPAKVIYAMKEISLHTTANFTNDNIVMTYVKKPRIYRPRFMVIDTVRDSQNRLRYLVRDINSKSDTYGLMGYITADPEDVRSAYYHIVPTTITVINPKGINGYKNTDLTGKVTHYRQGTVLKVARILKDKTATRFVLTNGQIVTASKLLVKMGTIPQPKRATKLKALNRYGDLDLITKLEHFKKVTPKSFGILNWDYSDGYNYHVKSLKRYRIDNGYITAYSKLVKSNY</sequence>
<feature type="compositionally biased region" description="Low complexity" evidence="2">
    <location>
        <begin position="40"/>
        <end position="62"/>
    </location>
</feature>
<feature type="domain" description="MucBP" evidence="3">
    <location>
        <begin position="1459"/>
        <end position="1501"/>
    </location>
</feature>
<feature type="compositionally biased region" description="Polar residues" evidence="2">
    <location>
        <begin position="167"/>
        <end position="189"/>
    </location>
</feature>
<comment type="caution">
    <text evidence="5">The sequence shown here is derived from an EMBL/GenBank/DDBJ whole genome shotgun (WGS) entry which is preliminary data.</text>
</comment>
<feature type="domain" description="DUF5776" evidence="4">
    <location>
        <begin position="2349"/>
        <end position="2415"/>
    </location>
</feature>
<feature type="domain" description="MucBP" evidence="3">
    <location>
        <begin position="1846"/>
        <end position="1896"/>
    </location>
</feature>
<feature type="domain" description="MucBP" evidence="3">
    <location>
        <begin position="2164"/>
        <end position="2212"/>
    </location>
</feature>
<accession>A0A1Z5J3G9</accession>
<dbReference type="InterPro" id="IPR009459">
    <property type="entry name" value="MucBP_dom"/>
</dbReference>
<feature type="domain" description="MucBP" evidence="3">
    <location>
        <begin position="834"/>
        <end position="907"/>
    </location>
</feature>
<evidence type="ECO:0000313" key="5">
    <source>
        <dbReference type="EMBL" id="GAX08318.1"/>
    </source>
</evidence>
<feature type="compositionally biased region" description="Low complexity" evidence="2">
    <location>
        <begin position="120"/>
        <end position="139"/>
    </location>
</feature>
<name>A0A1Z5J3G9_9LACO</name>
<evidence type="ECO:0000256" key="1">
    <source>
        <dbReference type="ARBA" id="ARBA00022737"/>
    </source>
</evidence>